<feature type="transmembrane region" description="Helical" evidence="1">
    <location>
        <begin position="195"/>
        <end position="219"/>
    </location>
</feature>
<keyword evidence="5" id="KW-1185">Reference proteome</keyword>
<evidence type="ECO:0000313" key="2">
    <source>
        <dbReference type="EMBL" id="CAD5217034.1"/>
    </source>
</evidence>
<feature type="transmembrane region" description="Helical" evidence="1">
    <location>
        <begin position="120"/>
        <end position="141"/>
    </location>
</feature>
<reference evidence="3" key="2">
    <citation type="submission" date="2020-08" db="EMBL/GenBank/DDBJ databases">
        <authorList>
            <person name="Kikuchi T."/>
        </authorList>
    </citation>
    <scope>NUCLEOTIDE SEQUENCE</scope>
    <source>
        <strain evidence="2">Ka4C1</strain>
    </source>
</reference>
<dbReference type="Proteomes" id="UP000095284">
    <property type="component" value="Unplaced"/>
</dbReference>
<dbReference type="AlphaFoldDB" id="A0A1I7SMW7"/>
<feature type="transmembrane region" description="Helical" evidence="1">
    <location>
        <begin position="161"/>
        <end position="183"/>
    </location>
</feature>
<protein>
    <submittedName>
        <fullName evidence="2">(pine wood nematode) hypothetical protein</fullName>
    </submittedName>
</protein>
<evidence type="ECO:0000313" key="4">
    <source>
        <dbReference type="Proteomes" id="UP000095284"/>
    </source>
</evidence>
<dbReference type="Proteomes" id="UP000659654">
    <property type="component" value="Unassembled WGS sequence"/>
</dbReference>
<dbReference type="EMBL" id="CAJFDI010000002">
    <property type="protein sequence ID" value="CAD5217034.1"/>
    <property type="molecule type" value="Genomic_DNA"/>
</dbReference>
<gene>
    <name evidence="2" type="ORF">BXYJ_LOCUS4833</name>
</gene>
<dbReference type="InterPro" id="IPR019422">
    <property type="entry name" value="7TM_GPCR_serpentine_rcpt_Srh"/>
</dbReference>
<evidence type="ECO:0000313" key="5">
    <source>
        <dbReference type="Proteomes" id="UP000659654"/>
    </source>
</evidence>
<keyword evidence="1" id="KW-0472">Membrane</keyword>
<evidence type="ECO:0000256" key="1">
    <source>
        <dbReference type="SAM" id="Phobius"/>
    </source>
</evidence>
<feature type="transmembrane region" description="Helical" evidence="1">
    <location>
        <begin position="60"/>
        <end position="80"/>
    </location>
</feature>
<sequence>MPVTVTVCFLQLPILGPILRVSFYVFYEMNVYVTVCRFLFRYAQTTGKTSLLGILSSKRFFILLFIFFLILCIKAAWLSINTYADGIEFKRNFPNNNPALKKYIMDHTIVIARTTIFDQLFLYVVFPSTLLIGSFCTYRCYRFKRKATVFLSQRTIHMYRVLIMGLVIEQLAEFLWILVPMLVVHLALEGRQRPLGFFVMFRLFYSYNTFVLVFTLSIYRRYREAVRELFSQIFGVQKTPIEVVGTSTL</sequence>
<evidence type="ECO:0000313" key="3">
    <source>
        <dbReference type="EMBL" id="CAG9100395.1"/>
    </source>
</evidence>
<dbReference type="OrthoDB" id="10492155at2759"/>
<name>A0A1I7SMW7_BURXY</name>
<organism evidence="4 6">
    <name type="scientific">Bursaphelenchus xylophilus</name>
    <name type="common">Pinewood nematode worm</name>
    <name type="synonym">Aphelenchoides xylophilus</name>
    <dbReference type="NCBI Taxonomy" id="6326"/>
    <lineage>
        <taxon>Eukaryota</taxon>
        <taxon>Metazoa</taxon>
        <taxon>Ecdysozoa</taxon>
        <taxon>Nematoda</taxon>
        <taxon>Chromadorea</taxon>
        <taxon>Rhabditida</taxon>
        <taxon>Tylenchina</taxon>
        <taxon>Tylenchomorpha</taxon>
        <taxon>Aphelenchoidea</taxon>
        <taxon>Aphelenchoididae</taxon>
        <taxon>Bursaphelenchus</taxon>
    </lineage>
</organism>
<proteinExistence type="predicted"/>
<keyword evidence="1" id="KW-1133">Transmembrane helix</keyword>
<dbReference type="WBParaSite" id="BXY_1440300.1">
    <property type="protein sequence ID" value="BXY_1440300.1"/>
    <property type="gene ID" value="BXY_1440300"/>
</dbReference>
<accession>A0A1I7SMW7</accession>
<reference evidence="6" key="1">
    <citation type="submission" date="2016-11" db="UniProtKB">
        <authorList>
            <consortium name="WormBaseParasite"/>
        </authorList>
    </citation>
    <scope>IDENTIFICATION</scope>
</reference>
<evidence type="ECO:0000313" key="6">
    <source>
        <dbReference type="WBParaSite" id="BXY_1440300.1"/>
    </source>
</evidence>
<dbReference type="Proteomes" id="UP000582659">
    <property type="component" value="Unassembled WGS sequence"/>
</dbReference>
<keyword evidence="1" id="KW-0812">Transmembrane</keyword>
<dbReference type="Pfam" id="PF10318">
    <property type="entry name" value="7TM_GPCR_Srh"/>
    <property type="match status" value="1"/>
</dbReference>
<feature type="transmembrane region" description="Helical" evidence="1">
    <location>
        <begin position="21"/>
        <end position="40"/>
    </location>
</feature>
<dbReference type="EMBL" id="CAJFCV020000002">
    <property type="protein sequence ID" value="CAG9100395.1"/>
    <property type="molecule type" value="Genomic_DNA"/>
</dbReference>